<name>A0A0D2EX61_CLAB1</name>
<protein>
    <submittedName>
        <fullName evidence="2">Uncharacterized protein</fullName>
    </submittedName>
</protein>
<feature type="compositionally biased region" description="Basic and acidic residues" evidence="1">
    <location>
        <begin position="164"/>
        <end position="181"/>
    </location>
</feature>
<dbReference type="OrthoDB" id="5373857at2759"/>
<organism evidence="2 3">
    <name type="scientific">Cladophialophora bantiana (strain ATCC 10958 / CBS 173.52 / CDC B-1940 / NIH 8579)</name>
    <name type="common">Xylohypha bantiana</name>
    <dbReference type="NCBI Taxonomy" id="1442370"/>
    <lineage>
        <taxon>Eukaryota</taxon>
        <taxon>Fungi</taxon>
        <taxon>Dikarya</taxon>
        <taxon>Ascomycota</taxon>
        <taxon>Pezizomycotina</taxon>
        <taxon>Eurotiomycetes</taxon>
        <taxon>Chaetothyriomycetidae</taxon>
        <taxon>Chaetothyriales</taxon>
        <taxon>Herpotrichiellaceae</taxon>
        <taxon>Cladophialophora</taxon>
    </lineage>
</organism>
<evidence type="ECO:0000313" key="2">
    <source>
        <dbReference type="EMBL" id="KIW94471.1"/>
    </source>
</evidence>
<dbReference type="Proteomes" id="UP000053789">
    <property type="component" value="Unassembled WGS sequence"/>
</dbReference>
<gene>
    <name evidence="2" type="ORF">Z519_04447</name>
</gene>
<dbReference type="EMBL" id="KN846985">
    <property type="protein sequence ID" value="KIW94471.1"/>
    <property type="molecule type" value="Genomic_DNA"/>
</dbReference>
<dbReference type="AlphaFoldDB" id="A0A0D2EX61"/>
<dbReference type="GeneID" id="27697375"/>
<accession>A0A0D2EX61</accession>
<dbReference type="HOGENOM" id="CLU_1415010_0_0_1"/>
<feature type="region of interest" description="Disordered" evidence="1">
    <location>
        <begin position="129"/>
        <end position="192"/>
    </location>
</feature>
<keyword evidence="3" id="KW-1185">Reference proteome</keyword>
<dbReference type="RefSeq" id="XP_016621140.1">
    <property type="nucleotide sequence ID" value="XM_016762193.1"/>
</dbReference>
<reference evidence="2" key="1">
    <citation type="submission" date="2015-01" db="EMBL/GenBank/DDBJ databases">
        <title>The Genome Sequence of Cladophialophora bantiana CBS 173.52.</title>
        <authorList>
            <consortium name="The Broad Institute Genomics Platform"/>
            <person name="Cuomo C."/>
            <person name="de Hoog S."/>
            <person name="Gorbushina A."/>
            <person name="Stielow B."/>
            <person name="Teixiera M."/>
            <person name="Abouelleil A."/>
            <person name="Chapman S.B."/>
            <person name="Priest M."/>
            <person name="Young S.K."/>
            <person name="Wortman J."/>
            <person name="Nusbaum C."/>
            <person name="Birren B."/>
        </authorList>
    </citation>
    <scope>NUCLEOTIDE SEQUENCE [LARGE SCALE GENOMIC DNA]</scope>
    <source>
        <strain evidence="2">CBS 173.52</strain>
    </source>
</reference>
<evidence type="ECO:0000313" key="3">
    <source>
        <dbReference type="Proteomes" id="UP000053789"/>
    </source>
</evidence>
<sequence length="192" mass="21075">MKLQSMPDFPLHLTFWAPTYSCVMHQGLSLPKRTFTFGYTPPIPKAPENLRSTIKRQLTNLENIFHQKSIEQRGMSLGRRIALGGLGVGAALYFWPNASPGVPGAPITTAKTTGVQNIEKAYARGGATSTHTKAYGGTIQGQKEDAPMREGSATNKPTGYQHDGIGDDQRPNDPTKPEKWWIKTMYGSEKGK</sequence>
<dbReference type="VEuPathDB" id="FungiDB:Z519_04447"/>
<proteinExistence type="predicted"/>
<evidence type="ECO:0000256" key="1">
    <source>
        <dbReference type="SAM" id="MobiDB-lite"/>
    </source>
</evidence>